<keyword evidence="4" id="KW-1185">Reference proteome</keyword>
<evidence type="ECO:0000313" key="3">
    <source>
        <dbReference type="EMBL" id="OTF86645.1"/>
    </source>
</evidence>
<evidence type="ECO:0000256" key="1">
    <source>
        <dbReference type="SAM" id="MobiDB-lite"/>
    </source>
</evidence>
<sequence>MGNISEASGSQAGADASLKGKTLRRMSIVPDEDQASSKNRTHVKRSFRNVVSSLFYNGELKSHYVVSL</sequence>
<dbReference type="Proteomes" id="UP000215914">
    <property type="component" value="Chromosome 17"/>
</dbReference>
<dbReference type="AlphaFoldDB" id="A0A251RQG5"/>
<accession>A0A251RQG5</accession>
<reference evidence="2 4" key="1">
    <citation type="journal article" date="2017" name="Nature">
        <title>The sunflower genome provides insights into oil metabolism, flowering and Asterid evolution.</title>
        <authorList>
            <person name="Badouin H."/>
            <person name="Gouzy J."/>
            <person name="Grassa C.J."/>
            <person name="Murat F."/>
            <person name="Staton S.E."/>
            <person name="Cottret L."/>
            <person name="Lelandais-Briere C."/>
            <person name="Owens G.L."/>
            <person name="Carrere S."/>
            <person name="Mayjonade B."/>
            <person name="Legrand L."/>
            <person name="Gill N."/>
            <person name="Kane N.C."/>
            <person name="Bowers J.E."/>
            <person name="Hubner S."/>
            <person name="Bellec A."/>
            <person name="Berard A."/>
            <person name="Berges H."/>
            <person name="Blanchet N."/>
            <person name="Boniface M.C."/>
            <person name="Brunel D."/>
            <person name="Catrice O."/>
            <person name="Chaidir N."/>
            <person name="Claudel C."/>
            <person name="Donnadieu C."/>
            <person name="Faraut T."/>
            <person name="Fievet G."/>
            <person name="Helmstetter N."/>
            <person name="King M."/>
            <person name="Knapp S.J."/>
            <person name="Lai Z."/>
            <person name="Le Paslier M.C."/>
            <person name="Lippi Y."/>
            <person name="Lorenzon L."/>
            <person name="Mandel J.R."/>
            <person name="Marage G."/>
            <person name="Marchand G."/>
            <person name="Marquand E."/>
            <person name="Bret-Mestries E."/>
            <person name="Morien E."/>
            <person name="Nambeesan S."/>
            <person name="Nguyen T."/>
            <person name="Pegot-Espagnet P."/>
            <person name="Pouilly N."/>
            <person name="Raftis F."/>
            <person name="Sallet E."/>
            <person name="Schiex T."/>
            <person name="Thomas J."/>
            <person name="Vandecasteele C."/>
            <person name="Vares D."/>
            <person name="Vear F."/>
            <person name="Vautrin S."/>
            <person name="Crespi M."/>
            <person name="Mangin B."/>
            <person name="Burke J.M."/>
            <person name="Salse J."/>
            <person name="Munos S."/>
            <person name="Vincourt P."/>
            <person name="Rieseberg L.H."/>
            <person name="Langlade N.B."/>
        </authorList>
    </citation>
    <scope>NUCLEOTIDE SEQUENCE [LARGE SCALE GENOMIC DNA]</scope>
    <source>
        <strain evidence="4">cv. SF193</strain>
        <tissue evidence="2">Leaves</tissue>
    </source>
</reference>
<organism evidence="3 4">
    <name type="scientific">Helianthus annuus</name>
    <name type="common">Common sunflower</name>
    <dbReference type="NCBI Taxonomy" id="4232"/>
    <lineage>
        <taxon>Eukaryota</taxon>
        <taxon>Viridiplantae</taxon>
        <taxon>Streptophyta</taxon>
        <taxon>Embryophyta</taxon>
        <taxon>Tracheophyta</taxon>
        <taxon>Spermatophyta</taxon>
        <taxon>Magnoliopsida</taxon>
        <taxon>eudicotyledons</taxon>
        <taxon>Gunneridae</taxon>
        <taxon>Pentapetalae</taxon>
        <taxon>asterids</taxon>
        <taxon>campanulids</taxon>
        <taxon>Asterales</taxon>
        <taxon>Asteraceae</taxon>
        <taxon>Asteroideae</taxon>
        <taxon>Heliantheae alliance</taxon>
        <taxon>Heliantheae</taxon>
        <taxon>Helianthus</taxon>
    </lineage>
</organism>
<dbReference type="EMBL" id="MNCJ02000332">
    <property type="protein sequence ID" value="KAF5755795.1"/>
    <property type="molecule type" value="Genomic_DNA"/>
</dbReference>
<feature type="region of interest" description="Disordered" evidence="1">
    <location>
        <begin position="1"/>
        <end position="41"/>
    </location>
</feature>
<dbReference type="EMBL" id="CM007906">
    <property type="protein sequence ID" value="OTF86645.1"/>
    <property type="molecule type" value="Genomic_DNA"/>
</dbReference>
<protein>
    <submittedName>
        <fullName evidence="3">Uncharacterized protein</fullName>
    </submittedName>
</protein>
<gene>
    <name evidence="3" type="ORF">HannXRQ_Chr17g0553011</name>
    <name evidence="2" type="ORF">HanXRQr2_Chr17g0806861</name>
</gene>
<evidence type="ECO:0000313" key="4">
    <source>
        <dbReference type="Proteomes" id="UP000215914"/>
    </source>
</evidence>
<dbReference type="Gramene" id="mRNA:HanXRQr2_Chr17g0806861">
    <property type="protein sequence ID" value="mRNA:HanXRQr2_Chr17g0806861"/>
    <property type="gene ID" value="HanXRQr2_Chr17g0806861"/>
</dbReference>
<feature type="compositionally biased region" description="Polar residues" evidence="1">
    <location>
        <begin position="1"/>
        <end position="11"/>
    </location>
</feature>
<reference evidence="2" key="3">
    <citation type="submission" date="2020-06" db="EMBL/GenBank/DDBJ databases">
        <title>Helianthus annuus Genome sequencing and assembly Release 2.</title>
        <authorList>
            <person name="Gouzy J."/>
            <person name="Langlade N."/>
            <person name="Munos S."/>
        </authorList>
    </citation>
    <scope>NUCLEOTIDE SEQUENCE</scope>
    <source>
        <tissue evidence="2">Leaves</tissue>
    </source>
</reference>
<reference evidence="3" key="2">
    <citation type="submission" date="2017-02" db="EMBL/GenBank/DDBJ databases">
        <title>Sunflower complete genome.</title>
        <authorList>
            <person name="Langlade N."/>
            <person name="Munos S."/>
        </authorList>
    </citation>
    <scope>NUCLEOTIDE SEQUENCE [LARGE SCALE GENOMIC DNA]</scope>
    <source>
        <tissue evidence="3">Leaves</tissue>
    </source>
</reference>
<proteinExistence type="predicted"/>
<evidence type="ECO:0000313" key="2">
    <source>
        <dbReference type="EMBL" id="KAF5755795.1"/>
    </source>
</evidence>
<name>A0A251RQG5_HELAN</name>
<dbReference type="InParanoid" id="A0A251RQG5"/>